<evidence type="ECO:0000313" key="5">
    <source>
        <dbReference type="Proteomes" id="UP000220034"/>
    </source>
</evidence>
<dbReference type="Proteomes" id="UP000220034">
    <property type="component" value="Unassembled WGS sequence"/>
</dbReference>
<evidence type="ECO:0000256" key="1">
    <source>
        <dbReference type="ARBA" id="ARBA00005125"/>
    </source>
</evidence>
<feature type="domain" description="NAD-dependent epimerase/dehydratase" evidence="3">
    <location>
        <begin position="11"/>
        <end position="248"/>
    </location>
</feature>
<dbReference type="RefSeq" id="WP_097932276.1">
    <property type="nucleotide sequence ID" value="NZ_OCTN01000013.1"/>
</dbReference>
<keyword evidence="5" id="KW-1185">Reference proteome</keyword>
<protein>
    <submittedName>
        <fullName evidence="4">CDP-glucose 4,6-dehydratase</fullName>
    </submittedName>
</protein>
<dbReference type="InterPro" id="IPR013445">
    <property type="entry name" value="CDP_4_6_deHydtase"/>
</dbReference>
<dbReference type="Gene3D" id="3.90.25.10">
    <property type="entry name" value="UDP-galactose 4-epimerase, domain 1"/>
    <property type="match status" value="1"/>
</dbReference>
<dbReference type="InterPro" id="IPR036291">
    <property type="entry name" value="NAD(P)-bd_dom_sf"/>
</dbReference>
<dbReference type="NCBIfam" id="TIGR02622">
    <property type="entry name" value="CDP_4_6_dhtase"/>
    <property type="match status" value="1"/>
</dbReference>
<accession>A0A2C9CVS4</accession>
<organism evidence="4 5">
    <name type="scientific">Pontivivens marinum</name>
    <dbReference type="NCBI Taxonomy" id="1690039"/>
    <lineage>
        <taxon>Bacteria</taxon>
        <taxon>Pseudomonadati</taxon>
        <taxon>Pseudomonadota</taxon>
        <taxon>Alphaproteobacteria</taxon>
        <taxon>Rhodobacterales</taxon>
        <taxon>Paracoccaceae</taxon>
        <taxon>Pontivivens</taxon>
    </lineage>
</organism>
<name>A0A2C9CVS4_9RHOB</name>
<comment type="pathway">
    <text evidence="1">Bacterial outer membrane biogenesis; LPS O-antigen biosynthesis.</text>
</comment>
<evidence type="ECO:0000313" key="4">
    <source>
        <dbReference type="EMBL" id="SOH95591.1"/>
    </source>
</evidence>
<dbReference type="AlphaFoldDB" id="A0A2C9CVS4"/>
<dbReference type="SUPFAM" id="SSF51735">
    <property type="entry name" value="NAD(P)-binding Rossmann-fold domains"/>
    <property type="match status" value="1"/>
</dbReference>
<gene>
    <name evidence="4" type="ORF">SAMN06273572_1133</name>
</gene>
<sequence length="351" mass="37760">MTPEIWAGRRVLLTGHTGFKGVWAGLMLRRMGAEVTGFSLAPDTDPALHNMVGTGHLAGSVIADLGDRDALRDCISAARPQAVLHMAAQPLVRRSYRAPVETFATNVMGTVHLLDALREAVDLQAALVVTTDKVYANAEDGRAFVESDPLGGHDPYAASKAACEIAVRSFALSYFDLRSVPVMTARGGNVIGGGDFSEDRLIPDIVRAQGAEAAPMLRNPDATRPWQHVLDCLSGYFAYLERALRGDQVPHALNFGPHDPTDVMTVAQVQAAFTDGASWQLDGSAAEHEMATLAIDAGLADRVLGWRGVMRSGQAVGLTAQWYRAWRAGQDPLALTQGQIADYFDKKVLKK</sequence>
<evidence type="ECO:0000256" key="2">
    <source>
        <dbReference type="ARBA" id="ARBA00007637"/>
    </source>
</evidence>
<dbReference type="Pfam" id="PF01370">
    <property type="entry name" value="Epimerase"/>
    <property type="match status" value="1"/>
</dbReference>
<dbReference type="Gene3D" id="3.40.50.720">
    <property type="entry name" value="NAD(P)-binding Rossmann-like Domain"/>
    <property type="match status" value="1"/>
</dbReference>
<dbReference type="PANTHER" id="PTHR43000">
    <property type="entry name" value="DTDP-D-GLUCOSE 4,6-DEHYDRATASE-RELATED"/>
    <property type="match status" value="1"/>
</dbReference>
<dbReference type="EMBL" id="OCTN01000013">
    <property type="protein sequence ID" value="SOH95591.1"/>
    <property type="molecule type" value="Genomic_DNA"/>
</dbReference>
<reference evidence="5" key="1">
    <citation type="submission" date="2017-09" db="EMBL/GenBank/DDBJ databases">
        <authorList>
            <person name="Varghese N."/>
            <person name="Submissions S."/>
        </authorList>
    </citation>
    <scope>NUCLEOTIDE SEQUENCE [LARGE SCALE GENOMIC DNA]</scope>
    <source>
        <strain evidence="5">C7</strain>
    </source>
</reference>
<comment type="similarity">
    <text evidence="2">Belongs to the NAD(P)-dependent epimerase/dehydratase family.</text>
</comment>
<dbReference type="InterPro" id="IPR001509">
    <property type="entry name" value="Epimerase_deHydtase"/>
</dbReference>
<proteinExistence type="inferred from homology"/>
<dbReference type="OrthoDB" id="9801785at2"/>
<evidence type="ECO:0000259" key="3">
    <source>
        <dbReference type="Pfam" id="PF01370"/>
    </source>
</evidence>